<dbReference type="Pfam" id="PF00172">
    <property type="entry name" value="Zn_clus"/>
    <property type="match status" value="1"/>
</dbReference>
<dbReference type="InterPro" id="IPR036864">
    <property type="entry name" value="Zn2-C6_fun-type_DNA-bd_sf"/>
</dbReference>
<name>A0A0B7KK86_BIOOC</name>
<evidence type="ECO:0000259" key="2">
    <source>
        <dbReference type="PROSITE" id="PS50048"/>
    </source>
</evidence>
<feature type="domain" description="Zn(2)-C6 fungal-type" evidence="2">
    <location>
        <begin position="12"/>
        <end position="40"/>
    </location>
</feature>
<evidence type="ECO:0000313" key="3">
    <source>
        <dbReference type="EMBL" id="CEO55116.1"/>
    </source>
</evidence>
<dbReference type="SMART" id="SM00066">
    <property type="entry name" value="GAL4"/>
    <property type="match status" value="1"/>
</dbReference>
<gene>
    <name evidence="3" type="ORF">BN869_000011174_1</name>
</gene>
<accession>A0A0B7KK86</accession>
<dbReference type="InterPro" id="IPR001138">
    <property type="entry name" value="Zn2Cys6_DnaBD"/>
</dbReference>
<dbReference type="GO" id="GO:0008270">
    <property type="term" value="F:zinc ion binding"/>
    <property type="evidence" value="ECO:0007669"/>
    <property type="project" value="InterPro"/>
</dbReference>
<dbReference type="EMBL" id="CDPU01000049">
    <property type="protein sequence ID" value="CEO55116.1"/>
    <property type="molecule type" value="Genomic_DNA"/>
</dbReference>
<organism evidence="3">
    <name type="scientific">Bionectria ochroleuca</name>
    <name type="common">Gliocladium roseum</name>
    <dbReference type="NCBI Taxonomy" id="29856"/>
    <lineage>
        <taxon>Eukaryota</taxon>
        <taxon>Fungi</taxon>
        <taxon>Dikarya</taxon>
        <taxon>Ascomycota</taxon>
        <taxon>Pezizomycotina</taxon>
        <taxon>Sordariomycetes</taxon>
        <taxon>Hypocreomycetidae</taxon>
        <taxon>Hypocreales</taxon>
        <taxon>Bionectriaceae</taxon>
        <taxon>Clonostachys</taxon>
    </lineage>
</organism>
<dbReference type="GO" id="GO:0000981">
    <property type="term" value="F:DNA-binding transcription factor activity, RNA polymerase II-specific"/>
    <property type="evidence" value="ECO:0007669"/>
    <property type="project" value="InterPro"/>
</dbReference>
<dbReference type="SUPFAM" id="SSF57701">
    <property type="entry name" value="Zn2/Cys6 DNA-binding domain"/>
    <property type="match status" value="1"/>
</dbReference>
<sequence length="75" mass="8634">MPRRQRNQPVLACARCYSLKKKCDKKLPCCSRCSLAGKECAGINRHSRKEIPRRCFHCSDLFTFRRAAVFEKATG</sequence>
<reference evidence="3" key="1">
    <citation type="submission" date="2015-01" db="EMBL/GenBank/DDBJ databases">
        <authorList>
            <person name="Durling Mikael"/>
        </authorList>
    </citation>
    <scope>NUCLEOTIDE SEQUENCE</scope>
</reference>
<dbReference type="AlphaFoldDB" id="A0A0B7KK86"/>
<proteinExistence type="predicted"/>
<keyword evidence="1" id="KW-0539">Nucleus</keyword>
<protein>
    <recommendedName>
        <fullName evidence="2">Zn(2)-C6 fungal-type domain-containing protein</fullName>
    </recommendedName>
</protein>
<evidence type="ECO:0000256" key="1">
    <source>
        <dbReference type="ARBA" id="ARBA00023242"/>
    </source>
</evidence>
<dbReference type="PROSITE" id="PS50048">
    <property type="entry name" value="ZN2_CY6_FUNGAL_2"/>
    <property type="match status" value="1"/>
</dbReference>